<evidence type="ECO:0000313" key="3">
    <source>
        <dbReference type="Proteomes" id="UP000199706"/>
    </source>
</evidence>
<dbReference type="SUPFAM" id="SSF143744">
    <property type="entry name" value="GlcG-like"/>
    <property type="match status" value="1"/>
</dbReference>
<evidence type="ECO:0000313" key="2">
    <source>
        <dbReference type="EMBL" id="SDH72693.1"/>
    </source>
</evidence>
<dbReference type="PIRSF" id="PIRSF008757">
    <property type="entry name" value="UCP008757"/>
    <property type="match status" value="1"/>
</dbReference>
<dbReference type="InterPro" id="IPR038084">
    <property type="entry name" value="PduO/GlcC-like_sf"/>
</dbReference>
<accession>A0A1G8ES40</accession>
<organism evidence="2 3">
    <name type="scientific">Paraburkholderia phenazinium</name>
    <dbReference type="NCBI Taxonomy" id="60549"/>
    <lineage>
        <taxon>Bacteria</taxon>
        <taxon>Pseudomonadati</taxon>
        <taxon>Pseudomonadota</taxon>
        <taxon>Betaproteobacteria</taxon>
        <taxon>Burkholderiales</taxon>
        <taxon>Burkholderiaceae</taxon>
        <taxon>Paraburkholderia</taxon>
    </lineage>
</organism>
<sequence length="165" mass="17668">MDIAHDLQSVLAQENTLVFPHFDADRAWQVGAYLHELGKARGLALAIDVRTFGQPLFFSMLAGATPDNADWARRKGNVVAHFRRSSYAIGLRMQQAGSTLAEKHGLPLNEYASHGGAFPLTVAGAGVIGSITVSGLPQRADHELVVEALCAHLGHDYSKLALAKA</sequence>
<dbReference type="Pfam" id="PF03928">
    <property type="entry name" value="HbpS-like"/>
    <property type="match status" value="1"/>
</dbReference>
<dbReference type="RefSeq" id="WP_090687739.1">
    <property type="nucleotide sequence ID" value="NZ_CADERL010000007.1"/>
</dbReference>
<dbReference type="AlphaFoldDB" id="A0A1G8ES40"/>
<dbReference type="HAMAP" id="MF_00761">
    <property type="entry name" value="UPF0303"/>
    <property type="match status" value="1"/>
</dbReference>
<gene>
    <name evidence="2" type="ORF">SAMN05216466_112210</name>
</gene>
<dbReference type="OrthoDB" id="9815315at2"/>
<dbReference type="Gene3D" id="3.30.450.150">
    <property type="entry name" value="Haem-degrading domain"/>
    <property type="match status" value="1"/>
</dbReference>
<name>A0A1G8ES40_9BURK</name>
<dbReference type="InterPro" id="IPR010371">
    <property type="entry name" value="YBR137W-like"/>
</dbReference>
<evidence type="ECO:0000256" key="1">
    <source>
        <dbReference type="HAMAP-Rule" id="MF_00761"/>
    </source>
</evidence>
<dbReference type="EMBL" id="FNCJ01000012">
    <property type="protein sequence ID" value="SDH72693.1"/>
    <property type="molecule type" value="Genomic_DNA"/>
</dbReference>
<dbReference type="Proteomes" id="UP000199706">
    <property type="component" value="Unassembled WGS sequence"/>
</dbReference>
<dbReference type="PANTHER" id="PTHR28255:SF1">
    <property type="entry name" value="UPF0303 PROTEIN YBR137W"/>
    <property type="match status" value="1"/>
</dbReference>
<protein>
    <recommendedName>
        <fullName evidence="1">UPF0303 protein SAMN05216466_112210</fullName>
    </recommendedName>
</protein>
<reference evidence="2 3" key="1">
    <citation type="submission" date="2016-10" db="EMBL/GenBank/DDBJ databases">
        <authorList>
            <person name="de Groot N.N."/>
        </authorList>
    </citation>
    <scope>NUCLEOTIDE SEQUENCE [LARGE SCALE GENOMIC DNA]</scope>
    <source>
        <strain evidence="2 3">LMG 2247</strain>
    </source>
</reference>
<dbReference type="NCBIfam" id="NF002695">
    <property type="entry name" value="PRK02487.1-4"/>
    <property type="match status" value="1"/>
</dbReference>
<dbReference type="NCBIfam" id="NF002696">
    <property type="entry name" value="PRK02487.1-5"/>
    <property type="match status" value="1"/>
</dbReference>
<proteinExistence type="inferred from homology"/>
<comment type="similarity">
    <text evidence="1">Belongs to the UPF0303 family.</text>
</comment>
<dbReference type="InterPro" id="IPR005624">
    <property type="entry name" value="PduO/GlcC-like"/>
</dbReference>
<dbReference type="PANTHER" id="PTHR28255">
    <property type="match status" value="1"/>
</dbReference>